<evidence type="ECO:0000259" key="2">
    <source>
        <dbReference type="Pfam" id="PF03787"/>
    </source>
</evidence>
<keyword evidence="4" id="KW-1185">Reference proteome</keyword>
<dbReference type="Proteomes" id="UP000245506">
    <property type="component" value="Unassembled WGS sequence"/>
</dbReference>
<dbReference type="OrthoDB" id="190500at2"/>
<organism evidence="3 4">
    <name type="scientific">Leucothrix arctica</name>
    <dbReference type="NCBI Taxonomy" id="1481894"/>
    <lineage>
        <taxon>Bacteria</taxon>
        <taxon>Pseudomonadati</taxon>
        <taxon>Pseudomonadota</taxon>
        <taxon>Gammaproteobacteria</taxon>
        <taxon>Thiotrichales</taxon>
        <taxon>Thiotrichaceae</taxon>
        <taxon>Leucothrix</taxon>
    </lineage>
</organism>
<feature type="domain" description="CRISPR type III-associated protein" evidence="2">
    <location>
        <begin position="15"/>
        <end position="186"/>
    </location>
</feature>
<dbReference type="EMBL" id="QGKL01000006">
    <property type="protein sequence ID" value="PWQ99330.1"/>
    <property type="molecule type" value="Genomic_DNA"/>
</dbReference>
<gene>
    <name evidence="3" type="primary">cmr1</name>
    <name evidence="3" type="ORF">DKT75_01115</name>
</gene>
<evidence type="ECO:0000256" key="1">
    <source>
        <dbReference type="ARBA" id="ARBA00023118"/>
    </source>
</evidence>
<comment type="caution">
    <text evidence="3">The sequence shown here is derived from an EMBL/GenBank/DDBJ whole genome shotgun (WGS) entry which is preliminary data.</text>
</comment>
<name>A0A317CSB2_9GAMM</name>
<sequence>MSLNFKEPHIIRATYRIVTPMFIGDANQNTTDGVRPPSVKGALRFWWRALSWGKFQGMSASEALKALNLEEARLFGAAMNAEKVTGGQGVFLLSIQQDIASQQKVYDWPPEKKPEHGASFMAYGLLGEGDDDHRGAIIEGTEFSLKLVFNPKRMVDGDVAEIEKTLEAWSLFGGLGGRSRRGMGSVTQISLNGENTLLTKASYQDRVEALLGDYSEVSTSPYTAFSKDSVHRTVDSNRKAREALTKTGSRYKEFRSTLKGQSFAKAGFGLPLKEFGDEKQRRASPLIFHVHELENESFTTAMIYLPSSQFHFDEKYSGIKIDKVAEFARGSAV</sequence>
<proteinExistence type="predicted"/>
<dbReference type="Pfam" id="PF03787">
    <property type="entry name" value="RAMPs"/>
    <property type="match status" value="1"/>
</dbReference>
<dbReference type="NCBIfam" id="TIGR01894">
    <property type="entry name" value="cas_TM1795_cmr1"/>
    <property type="match status" value="1"/>
</dbReference>
<keyword evidence="1" id="KW-0051">Antiviral defense</keyword>
<dbReference type="GO" id="GO:0051607">
    <property type="term" value="P:defense response to virus"/>
    <property type="evidence" value="ECO:0007669"/>
    <property type="project" value="UniProtKB-KW"/>
</dbReference>
<dbReference type="InterPro" id="IPR007522">
    <property type="entry name" value="CRISPR-assoc_prot_TM1795"/>
</dbReference>
<evidence type="ECO:0000313" key="3">
    <source>
        <dbReference type="EMBL" id="PWQ99330.1"/>
    </source>
</evidence>
<accession>A0A317CSB2</accession>
<protein>
    <submittedName>
        <fullName evidence="3">Type III-B CRISPR module RAMP protein Cmr1</fullName>
    </submittedName>
</protein>
<reference evidence="3 4" key="1">
    <citation type="submission" date="2018-05" db="EMBL/GenBank/DDBJ databases">
        <title>Leucothrix arctica sp. nov., isolated from Arctic seawater.</title>
        <authorList>
            <person name="Choi A."/>
            <person name="Baek K."/>
        </authorList>
    </citation>
    <scope>NUCLEOTIDE SEQUENCE [LARGE SCALE GENOMIC DNA]</scope>
    <source>
        <strain evidence="3 4">IMCC9719</strain>
    </source>
</reference>
<dbReference type="InterPro" id="IPR005537">
    <property type="entry name" value="RAMP_III_fam"/>
</dbReference>
<dbReference type="AlphaFoldDB" id="A0A317CSB2"/>
<dbReference type="RefSeq" id="WP_109821596.1">
    <property type="nucleotide sequence ID" value="NZ_QGKL01000006.1"/>
</dbReference>
<evidence type="ECO:0000313" key="4">
    <source>
        <dbReference type="Proteomes" id="UP000245506"/>
    </source>
</evidence>